<protein>
    <submittedName>
        <fullName evidence="2">Tbc domain containing protein</fullName>
    </submittedName>
</protein>
<dbReference type="InterPro" id="IPR050302">
    <property type="entry name" value="Rab_GAP_TBC_domain"/>
</dbReference>
<dbReference type="InterPro" id="IPR000195">
    <property type="entry name" value="Rab-GAP-TBC_dom"/>
</dbReference>
<dbReference type="SUPFAM" id="SSF47923">
    <property type="entry name" value="Ypt/Rab-GAP domain of gyp1p"/>
    <property type="match status" value="2"/>
</dbReference>
<dbReference type="Gene3D" id="1.10.8.270">
    <property type="entry name" value="putative rabgap domain of human tbc1 domain family member 14 like domains"/>
    <property type="match status" value="1"/>
</dbReference>
<dbReference type="VEuPathDB" id="AmoebaDB:EHI7A_059600"/>
<reference evidence="2 3" key="1">
    <citation type="submission" date="2016-05" db="EMBL/GenBank/DDBJ databases">
        <title>First whole genome sequencing of Entamoeba histolytica HM1:IMSS-clone-6.</title>
        <authorList>
            <person name="Mukherjee Avik.K."/>
            <person name="Izumyama S."/>
            <person name="Nakada-Tsukui K."/>
            <person name="Nozaki T."/>
        </authorList>
    </citation>
    <scope>NUCLEOTIDE SEQUENCE [LARGE SCALE GENOMIC DNA]</scope>
    <source>
        <strain evidence="2 3">HM1:IMSS clone 6</strain>
    </source>
</reference>
<gene>
    <name evidence="2" type="ORF">CL6EHI_009910</name>
</gene>
<dbReference type="Proteomes" id="UP000078387">
    <property type="component" value="Unassembled WGS sequence"/>
</dbReference>
<organism evidence="2 3">
    <name type="scientific">Entamoeba histolytica</name>
    <dbReference type="NCBI Taxonomy" id="5759"/>
    <lineage>
        <taxon>Eukaryota</taxon>
        <taxon>Amoebozoa</taxon>
        <taxon>Evosea</taxon>
        <taxon>Archamoebae</taxon>
        <taxon>Mastigamoebida</taxon>
        <taxon>Entamoebidae</taxon>
        <taxon>Entamoeba</taxon>
    </lineage>
</organism>
<evidence type="ECO:0000313" key="3">
    <source>
        <dbReference type="Proteomes" id="UP000078387"/>
    </source>
</evidence>
<comment type="caution">
    <text evidence="2">The sequence shown here is derived from an EMBL/GenBank/DDBJ whole genome shotgun (WGS) entry which is preliminary data.</text>
</comment>
<feature type="domain" description="Rab-GAP TBC" evidence="1">
    <location>
        <begin position="85"/>
        <end position="280"/>
    </location>
</feature>
<sequence>MSKLLEKYNIKESNEFIVPSTPEGYNRYGFSTLTKGMDYTSQCEMITSSQKLKEETRTIKWKKMLEQWKCDGKIPKKLKRRVYKGVPVECRKEYWSLISKSFQSKQQGNENLNNLFFSTKEIHDDNQIDLDVKRTLGYHYLFKDNYVMGKRELFLILRALSQEIPEVGYTQGMSDLAGIVFSIVLQRNDTFDLMNTMITNERYNLQSCLKTGFPGLIRCEKIHNMLLKNIHHSIYNHLISLGYEEVQCPGFLFEWYMVWFCRILPCDFCYAIIDLCLLYGQQAIYTIASTLLHYLKKDLLSCEDISSALQILKNPSKSLLSYTKCSQFIRQCYKYRIKSQTISDWMNA</sequence>
<dbReference type="VEuPathDB" id="AmoebaDB:EHI_009910"/>
<evidence type="ECO:0000313" key="2">
    <source>
        <dbReference type="EMBL" id="GAT94755.1"/>
    </source>
</evidence>
<dbReference type="Pfam" id="PF00566">
    <property type="entry name" value="RabGAP-TBC"/>
    <property type="match status" value="1"/>
</dbReference>
<proteinExistence type="predicted"/>
<dbReference type="VEuPathDB" id="AmoebaDB:EHI5A_096540"/>
<dbReference type="PANTHER" id="PTHR47219">
    <property type="entry name" value="RAB GTPASE-ACTIVATING PROTEIN 1-LIKE"/>
    <property type="match status" value="1"/>
</dbReference>
<dbReference type="GO" id="GO:0005096">
    <property type="term" value="F:GTPase activator activity"/>
    <property type="evidence" value="ECO:0007669"/>
    <property type="project" value="TreeGrafter"/>
</dbReference>
<dbReference type="SMART" id="SM00164">
    <property type="entry name" value="TBC"/>
    <property type="match status" value="1"/>
</dbReference>
<evidence type="ECO:0000259" key="1">
    <source>
        <dbReference type="PROSITE" id="PS50086"/>
    </source>
</evidence>
<dbReference type="FunFam" id="1.10.8.270:FF:000094">
    <property type="entry name" value="TBC domain containing protein"/>
    <property type="match status" value="1"/>
</dbReference>
<dbReference type="InterPro" id="IPR035969">
    <property type="entry name" value="Rab-GAP_TBC_sf"/>
</dbReference>
<accession>A0A5K1UIK6</accession>
<dbReference type="PROSITE" id="PS50086">
    <property type="entry name" value="TBC_RABGAP"/>
    <property type="match status" value="1"/>
</dbReference>
<name>A0A5K1UIK6_ENTHI</name>
<dbReference type="OMA" id="WYITLFT"/>
<dbReference type="PANTHER" id="PTHR47219:SF9">
    <property type="entry name" value="GTPASE ACTIVATING PROTEIN AND CENTROSOME-ASSOCIATED, ISOFORM B"/>
    <property type="match status" value="1"/>
</dbReference>
<dbReference type="Gene3D" id="1.10.472.80">
    <property type="entry name" value="Ypt/Rab-GAP domain of gyp1p, domain 3"/>
    <property type="match status" value="1"/>
</dbReference>
<dbReference type="VEuPathDB" id="AmoebaDB:EHI8A_062020"/>
<dbReference type="AlphaFoldDB" id="A0A5K1UIK6"/>
<dbReference type="FunFam" id="1.10.472.80:FF:000129">
    <property type="entry name" value="TBC domain containing protein"/>
    <property type="match status" value="1"/>
</dbReference>
<dbReference type="Gene3D" id="1.10.10.750">
    <property type="entry name" value="Ypt/Rab-GAP domain of gyp1p, domain 1"/>
    <property type="match status" value="1"/>
</dbReference>
<dbReference type="EMBL" id="BDEQ01000001">
    <property type="protein sequence ID" value="GAT94755.1"/>
    <property type="molecule type" value="Genomic_DNA"/>
</dbReference>
<dbReference type="VEuPathDB" id="AmoebaDB:KM1_148150"/>
<dbReference type="GO" id="GO:0031267">
    <property type="term" value="F:small GTPase binding"/>
    <property type="evidence" value="ECO:0007669"/>
    <property type="project" value="TreeGrafter"/>
</dbReference>